<dbReference type="AlphaFoldDB" id="A0A1T5DBE3"/>
<feature type="domain" description="VOC" evidence="1">
    <location>
        <begin position="4"/>
        <end position="130"/>
    </location>
</feature>
<dbReference type="InterPro" id="IPR037523">
    <property type="entry name" value="VOC_core"/>
</dbReference>
<organism evidence="2 3">
    <name type="scientific">Parapedobacter luteus</name>
    <dbReference type="NCBI Taxonomy" id="623280"/>
    <lineage>
        <taxon>Bacteria</taxon>
        <taxon>Pseudomonadati</taxon>
        <taxon>Bacteroidota</taxon>
        <taxon>Sphingobacteriia</taxon>
        <taxon>Sphingobacteriales</taxon>
        <taxon>Sphingobacteriaceae</taxon>
        <taxon>Parapedobacter</taxon>
    </lineage>
</organism>
<name>A0A1T5DBE3_9SPHI</name>
<sequence>MKPKRIWANLAVTDLTRTAKFYTALGFKRNGTHGSGELVSFSFGEAGFVINFFLNDVLKANLEIELADPHRAAEVVFTLSANGSETVDKWALEVEKAGGRLISRPSAFGEGYYGFLFADPDGHRFNVFHMDGL</sequence>
<evidence type="ECO:0000259" key="1">
    <source>
        <dbReference type="PROSITE" id="PS51819"/>
    </source>
</evidence>
<protein>
    <recommendedName>
        <fullName evidence="1">VOC domain-containing protein</fullName>
    </recommendedName>
</protein>
<dbReference type="PROSITE" id="PS51819">
    <property type="entry name" value="VOC"/>
    <property type="match status" value="1"/>
</dbReference>
<dbReference type="InterPro" id="IPR029068">
    <property type="entry name" value="Glyas_Bleomycin-R_OHBP_Dase"/>
</dbReference>
<accession>A0A1T5DBE3</accession>
<dbReference type="Pfam" id="PF00903">
    <property type="entry name" value="Glyoxalase"/>
    <property type="match status" value="1"/>
</dbReference>
<dbReference type="Proteomes" id="UP000190541">
    <property type="component" value="Unassembled WGS sequence"/>
</dbReference>
<proteinExistence type="predicted"/>
<dbReference type="RefSeq" id="WP_079717360.1">
    <property type="nucleotide sequence ID" value="NZ_FUYS01000006.1"/>
</dbReference>
<keyword evidence="3" id="KW-1185">Reference proteome</keyword>
<dbReference type="PANTHER" id="PTHR36503:SF2">
    <property type="entry name" value="BLR2408 PROTEIN"/>
    <property type="match status" value="1"/>
</dbReference>
<dbReference type="SUPFAM" id="SSF54593">
    <property type="entry name" value="Glyoxalase/Bleomycin resistance protein/Dihydroxybiphenyl dioxygenase"/>
    <property type="match status" value="1"/>
</dbReference>
<gene>
    <name evidence="2" type="ORF">SAMN05660226_02681</name>
</gene>
<reference evidence="2 3" key="1">
    <citation type="submission" date="2017-02" db="EMBL/GenBank/DDBJ databases">
        <authorList>
            <person name="Peterson S.W."/>
        </authorList>
    </citation>
    <scope>NUCLEOTIDE SEQUENCE [LARGE SCALE GENOMIC DNA]</scope>
    <source>
        <strain evidence="2 3">DSM 22899</strain>
    </source>
</reference>
<dbReference type="PANTHER" id="PTHR36503">
    <property type="entry name" value="BLR2520 PROTEIN"/>
    <property type="match status" value="1"/>
</dbReference>
<dbReference type="Gene3D" id="3.10.180.10">
    <property type="entry name" value="2,3-Dihydroxybiphenyl 1,2-Dioxygenase, domain 1"/>
    <property type="match status" value="1"/>
</dbReference>
<evidence type="ECO:0000313" key="3">
    <source>
        <dbReference type="Proteomes" id="UP000190541"/>
    </source>
</evidence>
<dbReference type="InterPro" id="IPR004360">
    <property type="entry name" value="Glyas_Fos-R_dOase_dom"/>
</dbReference>
<evidence type="ECO:0000313" key="2">
    <source>
        <dbReference type="EMBL" id="SKB69092.1"/>
    </source>
</evidence>
<dbReference type="OrthoDB" id="669651at2"/>
<dbReference type="STRING" id="623280.SAMN05660226_02681"/>
<dbReference type="EMBL" id="FUYS01000006">
    <property type="protein sequence ID" value="SKB69092.1"/>
    <property type="molecule type" value="Genomic_DNA"/>
</dbReference>